<evidence type="ECO:0000313" key="2">
    <source>
        <dbReference type="EMBL" id="SBP11204.1"/>
    </source>
</evidence>
<reference evidence="2" key="2">
    <citation type="submission" date="2016-06" db="EMBL/GenBank/DDBJ databases">
        <title>The genome of a short-lived fish provides insights into sex chromosome evolution and the genetic control of aging.</title>
        <authorList>
            <person name="Reichwald K."/>
            <person name="Felder M."/>
            <person name="Petzold A."/>
            <person name="Koch P."/>
            <person name="Groth M."/>
            <person name="Platzer M."/>
        </authorList>
    </citation>
    <scope>NUCLEOTIDE SEQUENCE</scope>
    <source>
        <tissue evidence="2">Brain</tissue>
    </source>
</reference>
<accession>A0A1A7X078</accession>
<dbReference type="EMBL" id="HADW01009804">
    <property type="protein sequence ID" value="SBP11204.1"/>
    <property type="molecule type" value="Transcribed_RNA"/>
</dbReference>
<feature type="compositionally biased region" description="Polar residues" evidence="1">
    <location>
        <begin position="91"/>
        <end position="101"/>
    </location>
</feature>
<name>A0A1A7X078_9TELE</name>
<proteinExistence type="predicted"/>
<organism evidence="2">
    <name type="scientific">Iconisemion striatum</name>
    <dbReference type="NCBI Taxonomy" id="60296"/>
    <lineage>
        <taxon>Eukaryota</taxon>
        <taxon>Metazoa</taxon>
        <taxon>Chordata</taxon>
        <taxon>Craniata</taxon>
        <taxon>Vertebrata</taxon>
        <taxon>Euteleostomi</taxon>
        <taxon>Actinopterygii</taxon>
        <taxon>Neopterygii</taxon>
        <taxon>Teleostei</taxon>
        <taxon>Neoteleostei</taxon>
        <taxon>Acanthomorphata</taxon>
        <taxon>Ovalentaria</taxon>
        <taxon>Atherinomorphae</taxon>
        <taxon>Cyprinodontiformes</taxon>
        <taxon>Nothobranchiidae</taxon>
        <taxon>Iconisemion</taxon>
    </lineage>
</organism>
<feature type="non-terminal residue" evidence="2">
    <location>
        <position position="127"/>
    </location>
</feature>
<protein>
    <submittedName>
        <fullName evidence="2">Synaptonemal complex protein 2</fullName>
    </submittedName>
</protein>
<gene>
    <name evidence="2" type="primary">SYCP2</name>
</gene>
<evidence type="ECO:0000256" key="1">
    <source>
        <dbReference type="SAM" id="MobiDB-lite"/>
    </source>
</evidence>
<dbReference type="AlphaFoldDB" id="A0A1A7X078"/>
<sequence length="127" mass="14061">RERHNVSFSKNKLSVSELLMMSTSNIGSASRPVSNLSVMGQLERCPSSAQRWSVSASDLVVQKKLHSELTQRLQQVLKERKKDPQYRGESALQTKTSNSRGISKDKGSGIVLGSSLQSPKVQHVRLN</sequence>
<feature type="non-terminal residue" evidence="2">
    <location>
        <position position="1"/>
    </location>
</feature>
<reference evidence="2" key="1">
    <citation type="submission" date="2016-05" db="EMBL/GenBank/DDBJ databases">
        <authorList>
            <person name="Lavstsen T."/>
            <person name="Jespersen J.S."/>
        </authorList>
    </citation>
    <scope>NUCLEOTIDE SEQUENCE</scope>
    <source>
        <tissue evidence="2">Brain</tissue>
    </source>
</reference>
<feature type="region of interest" description="Disordered" evidence="1">
    <location>
        <begin position="78"/>
        <end position="127"/>
    </location>
</feature>